<dbReference type="KEGG" id="loa:LOAG_16061"/>
<accession>A0A1S0TFH2</accession>
<dbReference type="InterPro" id="IPR011992">
    <property type="entry name" value="EF-hand-dom_pair"/>
</dbReference>
<name>A0A1S0TFH2_LOALO</name>
<keyword evidence="1" id="KW-0106">Calcium</keyword>
<dbReference type="InParanoid" id="A0A1S0TFH2"/>
<dbReference type="PROSITE" id="PS50222">
    <property type="entry name" value="EF_HAND_2"/>
    <property type="match status" value="1"/>
</dbReference>
<dbReference type="AlphaFoldDB" id="A0A1S0TFH2"/>
<dbReference type="PROSITE" id="PS00018">
    <property type="entry name" value="EF_HAND_1"/>
    <property type="match status" value="1"/>
</dbReference>
<dbReference type="InterPro" id="IPR018247">
    <property type="entry name" value="EF_Hand_1_Ca_BS"/>
</dbReference>
<evidence type="ECO:0000259" key="2">
    <source>
        <dbReference type="PROSITE" id="PS50222"/>
    </source>
</evidence>
<feature type="domain" description="EF-hand" evidence="2">
    <location>
        <begin position="19"/>
        <end position="51"/>
    </location>
</feature>
<evidence type="ECO:0000313" key="3">
    <source>
        <dbReference type="EMBL" id="EFO12473.1"/>
    </source>
</evidence>
<dbReference type="SUPFAM" id="SSF47473">
    <property type="entry name" value="EF-hand"/>
    <property type="match status" value="1"/>
</dbReference>
<dbReference type="CTD" id="9953556"/>
<gene>
    <name evidence="3" type="ORF">LOAG_16061</name>
</gene>
<proteinExistence type="predicted"/>
<dbReference type="SMART" id="SM00054">
    <property type="entry name" value="EFh"/>
    <property type="match status" value="1"/>
</dbReference>
<dbReference type="InterPro" id="IPR002048">
    <property type="entry name" value="EF_hand_dom"/>
</dbReference>
<dbReference type="OrthoDB" id="343296at2759"/>
<protein>
    <submittedName>
        <fullName evidence="3">EF hand family protein</fullName>
    </submittedName>
</protein>
<dbReference type="Pfam" id="PF00036">
    <property type="entry name" value="EF-hand_1"/>
    <property type="match status" value="1"/>
</dbReference>
<dbReference type="EMBL" id="JH715891">
    <property type="protein sequence ID" value="EFO12473.1"/>
    <property type="molecule type" value="Genomic_DNA"/>
</dbReference>
<dbReference type="RefSeq" id="XP_003151596.1">
    <property type="nucleotide sequence ID" value="XM_003151548.1"/>
</dbReference>
<evidence type="ECO:0000256" key="1">
    <source>
        <dbReference type="ARBA" id="ARBA00022837"/>
    </source>
</evidence>
<dbReference type="GeneID" id="9953556"/>
<organism evidence="3">
    <name type="scientific">Loa loa</name>
    <name type="common">Eye worm</name>
    <name type="synonym">Filaria loa</name>
    <dbReference type="NCBI Taxonomy" id="7209"/>
    <lineage>
        <taxon>Eukaryota</taxon>
        <taxon>Metazoa</taxon>
        <taxon>Ecdysozoa</taxon>
        <taxon>Nematoda</taxon>
        <taxon>Chromadorea</taxon>
        <taxon>Rhabditida</taxon>
        <taxon>Spirurina</taxon>
        <taxon>Spiruromorpha</taxon>
        <taxon>Filarioidea</taxon>
        <taxon>Onchocercidae</taxon>
        <taxon>Loa</taxon>
    </lineage>
</organism>
<sequence length="51" mass="5917">MLQVNNEVLKILEETMKVTDRGLIEAKFQLADTNHDGRISFDEFMSMIKES</sequence>
<dbReference type="GO" id="GO:0005509">
    <property type="term" value="F:calcium ion binding"/>
    <property type="evidence" value="ECO:0007669"/>
    <property type="project" value="InterPro"/>
</dbReference>
<dbReference type="Gene3D" id="1.10.238.10">
    <property type="entry name" value="EF-hand"/>
    <property type="match status" value="1"/>
</dbReference>
<reference evidence="3" key="1">
    <citation type="submission" date="2012-04" db="EMBL/GenBank/DDBJ databases">
        <title>The Genome Sequence of Loa loa.</title>
        <authorList>
            <consortium name="The Broad Institute Genome Sequencing Platform"/>
            <consortium name="Broad Institute Genome Sequencing Center for Infectious Disease"/>
            <person name="Nutman T.B."/>
            <person name="Fink D.L."/>
            <person name="Russ C."/>
            <person name="Young S."/>
            <person name="Zeng Q."/>
            <person name="Gargeya S."/>
            <person name="Alvarado L."/>
            <person name="Berlin A."/>
            <person name="Chapman S.B."/>
            <person name="Chen Z."/>
            <person name="Freedman E."/>
            <person name="Gellesch M."/>
            <person name="Goldberg J."/>
            <person name="Griggs A."/>
            <person name="Gujja S."/>
            <person name="Heilman E.R."/>
            <person name="Heiman D."/>
            <person name="Howarth C."/>
            <person name="Mehta T."/>
            <person name="Neiman D."/>
            <person name="Pearson M."/>
            <person name="Roberts A."/>
            <person name="Saif S."/>
            <person name="Shea T."/>
            <person name="Shenoy N."/>
            <person name="Sisk P."/>
            <person name="Stolte C."/>
            <person name="Sykes S."/>
            <person name="White J."/>
            <person name="Yandava C."/>
            <person name="Haas B."/>
            <person name="Henn M.R."/>
            <person name="Nusbaum C."/>
            <person name="Birren B."/>
        </authorList>
    </citation>
    <scope>NUCLEOTIDE SEQUENCE [LARGE SCALE GENOMIC DNA]</scope>
</reference>